<dbReference type="PANTHER" id="PTHR43415">
    <property type="entry name" value="SPERMIDINE N(1)-ACETYLTRANSFERASE"/>
    <property type="match status" value="1"/>
</dbReference>
<dbReference type="GO" id="GO:0016747">
    <property type="term" value="F:acyltransferase activity, transferring groups other than amino-acyl groups"/>
    <property type="evidence" value="ECO:0007669"/>
    <property type="project" value="InterPro"/>
</dbReference>
<name>A0A927WAL3_9CLOT</name>
<protein>
    <submittedName>
        <fullName evidence="2">GNAT family N-acetyltransferase</fullName>
    </submittedName>
</protein>
<dbReference type="EMBL" id="SVCM01000071">
    <property type="protein sequence ID" value="MBE6059725.1"/>
    <property type="molecule type" value="Genomic_DNA"/>
</dbReference>
<dbReference type="PANTHER" id="PTHR43415:SF3">
    <property type="entry name" value="GNAT-FAMILY ACETYLTRANSFERASE"/>
    <property type="match status" value="1"/>
</dbReference>
<comment type="caution">
    <text evidence="2">The sequence shown here is derived from an EMBL/GenBank/DDBJ whole genome shotgun (WGS) entry which is preliminary data.</text>
</comment>
<evidence type="ECO:0000313" key="2">
    <source>
        <dbReference type="EMBL" id="MBE6059725.1"/>
    </source>
</evidence>
<feature type="domain" description="N-acetyltransferase" evidence="1">
    <location>
        <begin position="7"/>
        <end position="173"/>
    </location>
</feature>
<organism evidence="2 3">
    <name type="scientific">Clostridium sulfidigenes</name>
    <dbReference type="NCBI Taxonomy" id="318464"/>
    <lineage>
        <taxon>Bacteria</taxon>
        <taxon>Bacillati</taxon>
        <taxon>Bacillota</taxon>
        <taxon>Clostridia</taxon>
        <taxon>Eubacteriales</taxon>
        <taxon>Clostridiaceae</taxon>
        <taxon>Clostridium</taxon>
    </lineage>
</organism>
<dbReference type="PROSITE" id="PS51186">
    <property type="entry name" value="GNAT"/>
    <property type="match status" value="1"/>
</dbReference>
<dbReference type="SUPFAM" id="SSF55729">
    <property type="entry name" value="Acyl-CoA N-acyltransferases (Nat)"/>
    <property type="match status" value="1"/>
</dbReference>
<dbReference type="Gene3D" id="3.40.630.30">
    <property type="match status" value="1"/>
</dbReference>
<reference evidence="2" key="1">
    <citation type="submission" date="2019-04" db="EMBL/GenBank/DDBJ databases">
        <title>Evolution of Biomass-Degrading Anaerobic Consortia Revealed by Metagenomics.</title>
        <authorList>
            <person name="Peng X."/>
        </authorList>
    </citation>
    <scope>NUCLEOTIDE SEQUENCE</scope>
    <source>
        <strain evidence="2">SIG254</strain>
    </source>
</reference>
<dbReference type="InterPro" id="IPR000182">
    <property type="entry name" value="GNAT_dom"/>
</dbReference>
<gene>
    <name evidence="2" type="ORF">E7215_06065</name>
</gene>
<dbReference type="Proteomes" id="UP000768462">
    <property type="component" value="Unassembled WGS sequence"/>
</dbReference>
<evidence type="ECO:0000313" key="3">
    <source>
        <dbReference type="Proteomes" id="UP000768462"/>
    </source>
</evidence>
<dbReference type="InterPro" id="IPR016181">
    <property type="entry name" value="Acyl_CoA_acyltransferase"/>
</dbReference>
<dbReference type="AlphaFoldDB" id="A0A927WAL3"/>
<evidence type="ECO:0000259" key="1">
    <source>
        <dbReference type="PROSITE" id="PS51186"/>
    </source>
</evidence>
<proteinExistence type="predicted"/>
<sequence length="187" mass="22086">MIDGKNVVIRQLEIGDEEFLYKWWNDGSFMSHAALVYGTLESKTSIRNSIEKEVLNSQLYATSKRFIICKKEDMTPIGEMNYCGWDKREQKCEFGIKIWKEEQGKGYGKDALSHFIDFMFRFLNLNKIELTSMIDNKRAHSLYRALGFKEIGIIREGFFDSRTGKFSDVMYMDLLKREWIDIREEVL</sequence>
<dbReference type="Pfam" id="PF13302">
    <property type="entry name" value="Acetyltransf_3"/>
    <property type="match status" value="1"/>
</dbReference>
<accession>A0A927WAL3</accession>